<dbReference type="InterPro" id="IPR002509">
    <property type="entry name" value="NODB_dom"/>
</dbReference>
<evidence type="ECO:0000313" key="5">
    <source>
        <dbReference type="Proteomes" id="UP001597369"/>
    </source>
</evidence>
<feature type="domain" description="NodB homology" evidence="3">
    <location>
        <begin position="40"/>
        <end position="248"/>
    </location>
</feature>
<dbReference type="EC" id="3.-.-.-" evidence="4"/>
<sequence length="263" mass="29900">MRKGFLVLAVVVVVALACLAGVTAFRYWKTDYAYHTPPTASFVISFDDRNITDWYQARDLFRKYNVHATFFLTQPDSLIAKELQMLKELEADGHEIACHGYTHSNSLTYTKEHGIASYIAYEIIPAIREMHARGFAPVTFAYPYGANSRVIDRELLKYFFLLRGDSWKVKGKGIHELDRIFYSFDGDRVINSLGIDAGSGVTLTDIEDGFRRAHKNKEAILIYAQSINNSNEPYSIAPSTLENIFRVAKKYELASLTFKDLVL</sequence>
<comment type="caution">
    <text evidence="4">The sequence shown here is derived from an EMBL/GenBank/DDBJ whole genome shotgun (WGS) entry which is preliminary data.</text>
</comment>
<reference evidence="5" key="1">
    <citation type="journal article" date="2019" name="Int. J. Syst. Evol. Microbiol.">
        <title>The Global Catalogue of Microorganisms (GCM) 10K type strain sequencing project: providing services to taxonomists for standard genome sequencing and annotation.</title>
        <authorList>
            <consortium name="The Broad Institute Genomics Platform"/>
            <consortium name="The Broad Institute Genome Sequencing Center for Infectious Disease"/>
            <person name="Wu L."/>
            <person name="Ma J."/>
        </authorList>
    </citation>
    <scope>NUCLEOTIDE SEQUENCE [LARGE SCALE GENOMIC DNA]</scope>
    <source>
        <strain evidence="5">JCM 16545</strain>
    </source>
</reference>
<protein>
    <submittedName>
        <fullName evidence="4">Polysaccharide deacetylase family protein</fullName>
        <ecNumber evidence="4">3.-.-.-</ecNumber>
    </submittedName>
</protein>
<dbReference type="PANTHER" id="PTHR34216">
    <property type="match status" value="1"/>
</dbReference>
<evidence type="ECO:0000256" key="2">
    <source>
        <dbReference type="ARBA" id="ARBA00022729"/>
    </source>
</evidence>
<evidence type="ECO:0000256" key="1">
    <source>
        <dbReference type="ARBA" id="ARBA00004613"/>
    </source>
</evidence>
<dbReference type="CDD" id="cd10967">
    <property type="entry name" value="CE4_GLA_like_6s"/>
    <property type="match status" value="1"/>
</dbReference>
<dbReference type="SUPFAM" id="SSF88713">
    <property type="entry name" value="Glycoside hydrolase/deacetylase"/>
    <property type="match status" value="1"/>
</dbReference>
<keyword evidence="5" id="KW-1185">Reference proteome</keyword>
<name>A0ABW4WUP4_9BACT</name>
<dbReference type="GO" id="GO:0016787">
    <property type="term" value="F:hydrolase activity"/>
    <property type="evidence" value="ECO:0007669"/>
    <property type="project" value="UniProtKB-KW"/>
</dbReference>
<dbReference type="InterPro" id="IPR051398">
    <property type="entry name" value="Polysacch_Deacetylase"/>
</dbReference>
<dbReference type="PROSITE" id="PS51677">
    <property type="entry name" value="NODB"/>
    <property type="match status" value="1"/>
</dbReference>
<dbReference type="Gene3D" id="3.20.20.370">
    <property type="entry name" value="Glycoside hydrolase/deacetylase"/>
    <property type="match status" value="1"/>
</dbReference>
<comment type="subcellular location">
    <subcellularLocation>
        <location evidence="1">Secreted</location>
    </subcellularLocation>
</comment>
<dbReference type="Pfam" id="PF01522">
    <property type="entry name" value="Polysacc_deac_1"/>
    <property type="match status" value="1"/>
</dbReference>
<evidence type="ECO:0000259" key="3">
    <source>
        <dbReference type="PROSITE" id="PS51677"/>
    </source>
</evidence>
<dbReference type="PANTHER" id="PTHR34216:SF3">
    <property type="entry name" value="POLY-BETA-1,6-N-ACETYL-D-GLUCOSAMINE N-DEACETYLASE"/>
    <property type="match status" value="1"/>
</dbReference>
<dbReference type="InterPro" id="IPR011330">
    <property type="entry name" value="Glyco_hydro/deAcase_b/a-brl"/>
</dbReference>
<keyword evidence="2" id="KW-0732">Signal</keyword>
<organism evidence="4 5">
    <name type="scientific">Pontibacter silvestris</name>
    <dbReference type="NCBI Taxonomy" id="2305183"/>
    <lineage>
        <taxon>Bacteria</taxon>
        <taxon>Pseudomonadati</taxon>
        <taxon>Bacteroidota</taxon>
        <taxon>Cytophagia</taxon>
        <taxon>Cytophagales</taxon>
        <taxon>Hymenobacteraceae</taxon>
        <taxon>Pontibacter</taxon>
    </lineage>
</organism>
<gene>
    <name evidence="4" type="ORF">ACFSKU_01310</name>
</gene>
<proteinExistence type="predicted"/>
<dbReference type="EMBL" id="JBHUHV010000002">
    <property type="protein sequence ID" value="MFD2065505.1"/>
    <property type="molecule type" value="Genomic_DNA"/>
</dbReference>
<dbReference type="PROSITE" id="PS51257">
    <property type="entry name" value="PROKAR_LIPOPROTEIN"/>
    <property type="match status" value="1"/>
</dbReference>
<dbReference type="RefSeq" id="WP_229959913.1">
    <property type="nucleotide sequence ID" value="NZ_JAJJWI010000006.1"/>
</dbReference>
<accession>A0ABW4WUP4</accession>
<evidence type="ECO:0000313" key="4">
    <source>
        <dbReference type="EMBL" id="MFD2065505.1"/>
    </source>
</evidence>
<dbReference type="Proteomes" id="UP001597369">
    <property type="component" value="Unassembled WGS sequence"/>
</dbReference>
<keyword evidence="4" id="KW-0378">Hydrolase</keyword>